<evidence type="ECO:0000256" key="2">
    <source>
        <dbReference type="ARBA" id="ARBA00003717"/>
    </source>
</evidence>
<dbReference type="Proteomes" id="UP001431572">
    <property type="component" value="Chromosome 2"/>
</dbReference>
<dbReference type="SMART" id="SM01228">
    <property type="entry name" value="GIDA_assoc_3"/>
    <property type="match status" value="1"/>
</dbReference>
<keyword evidence="16" id="KW-1185">Reference proteome</keyword>
<dbReference type="AlphaFoldDB" id="A0A8T7M7G5"/>
<feature type="binding site" evidence="11">
    <location>
        <position position="127"/>
    </location>
    <ligand>
        <name>FAD</name>
        <dbReference type="ChEBI" id="CHEBI:57692"/>
    </ligand>
</feature>
<evidence type="ECO:0000256" key="4">
    <source>
        <dbReference type="ARBA" id="ARBA00020461"/>
    </source>
</evidence>
<dbReference type="PROSITE" id="PS01280">
    <property type="entry name" value="GIDA_1"/>
    <property type="match status" value="1"/>
</dbReference>
<sequence>MDYINAGEYDVIVVGAGHAGCEAALAAARMGCRTMLVTLNLDSVALMPCNPSIGGPAKGHVVREIDALGGQMARNTDRTLIQIRLLNTSKGPAVQALRAQADKKLYQLAMKESIENTPNLTLRQAQVEELLIQRDEQTGNLQACGVVIANGLTYHSRTVVLTTGTFLKGRIIMGDYIASAGRAGEPPSVQVSNNLAGLGFPLHRLKTGTPPRIDARTIDFSKTIVQRGSAEPLHFSFTYFENDRVEFMPPPTIPKAFPHSTLDGWRPQLPCYLVHTTSRTHEIIRNNFHRAPMFTGVIEGVGPRYCPSIEDKVNRFSDKESHQLFLEPEGWVTNEVYVQGANTSLPADVQIDLIHSIPGLEKAEIMRFGYAVEYDAVPSTEIRASMETKRISNLFLAGQINGTSGYEEAGGQGILAGINAALRVQSRPPFILKREQAYIGVMIDDLTTKEIKEPYRLMTSRAEYRLLLRTDNADLRLTPLAYEMGLVSKERYMAVENKRDSIAYYLKKLEKTSLTPSVERNAILTAAGLPALSGETRGFEYLHRPDVGTRAFAVLFPDEQPTPDVAEQVEIAAKYTTYINKQEQAVGRMRRLEDSSLPDDLDYSVVVGLRNEARARLAQFKPATLGQASRLNGVNPADIAVLLVHLEKNHRQNIAKAG</sequence>
<dbReference type="InterPro" id="IPR036188">
    <property type="entry name" value="FAD/NAD-bd_sf"/>
</dbReference>
<dbReference type="FunFam" id="3.50.50.60:FF:000002">
    <property type="entry name" value="tRNA uridine 5-carboxymethylaminomethyl modification enzyme MnmG"/>
    <property type="match status" value="1"/>
</dbReference>
<dbReference type="Gene3D" id="1.10.150.570">
    <property type="entry name" value="GidA associated domain, C-terminal subdomain"/>
    <property type="match status" value="1"/>
</dbReference>
<evidence type="ECO:0000256" key="3">
    <source>
        <dbReference type="ARBA" id="ARBA00007653"/>
    </source>
</evidence>
<feature type="binding site" evidence="11">
    <location>
        <begin position="302"/>
        <end position="316"/>
    </location>
    <ligand>
        <name>NAD(+)</name>
        <dbReference type="ChEBI" id="CHEBI:57540"/>
    </ligand>
</feature>
<dbReference type="EMBL" id="CP128400">
    <property type="protein sequence ID" value="WJW69896.1"/>
    <property type="molecule type" value="Genomic_DNA"/>
</dbReference>
<reference evidence="13 15" key="1">
    <citation type="submission" date="2020-06" db="EMBL/GenBank/DDBJ databases">
        <title>Anoxygenic phototrophic Chloroflexota member uses a Type I reaction center.</title>
        <authorList>
            <person name="Tsuji J.M."/>
            <person name="Shaw N.A."/>
            <person name="Nagashima S."/>
            <person name="Venkiteswaran J."/>
            <person name="Schiff S.L."/>
            <person name="Hanada S."/>
            <person name="Tank M."/>
            <person name="Neufeld J.D."/>
        </authorList>
    </citation>
    <scope>NUCLEOTIDE SEQUENCE [LARGE SCALE GENOMIC DNA]</scope>
    <source>
        <strain evidence="13">L227-S17</strain>
    </source>
</reference>
<dbReference type="GO" id="GO:0002098">
    <property type="term" value="P:tRNA wobble uridine modification"/>
    <property type="evidence" value="ECO:0007669"/>
    <property type="project" value="InterPro"/>
</dbReference>
<dbReference type="NCBIfam" id="TIGR00136">
    <property type="entry name" value="mnmG_gidA"/>
    <property type="match status" value="1"/>
</dbReference>
<comment type="similarity">
    <text evidence="3 11">Belongs to the MnmG family.</text>
</comment>
<accession>A0A8T7M7G5</accession>
<protein>
    <recommendedName>
        <fullName evidence="4 11">tRNA uridine 5-carboxymethylaminomethyl modification enzyme MnmG</fullName>
    </recommendedName>
    <alternativeName>
        <fullName evidence="10 11">Glucose-inhibited division protein A</fullName>
    </alternativeName>
</protein>
<dbReference type="GO" id="GO:0030488">
    <property type="term" value="P:tRNA methylation"/>
    <property type="evidence" value="ECO:0007669"/>
    <property type="project" value="TreeGrafter"/>
</dbReference>
<feature type="binding site" evidence="11">
    <location>
        <begin position="15"/>
        <end position="20"/>
    </location>
    <ligand>
        <name>FAD</name>
        <dbReference type="ChEBI" id="CHEBI:57692"/>
    </ligand>
</feature>
<dbReference type="InterPro" id="IPR026904">
    <property type="entry name" value="MnmG_C"/>
</dbReference>
<dbReference type="Pfam" id="PF21680">
    <property type="entry name" value="GIDA_C_1st"/>
    <property type="match status" value="1"/>
</dbReference>
<dbReference type="InterPro" id="IPR049312">
    <property type="entry name" value="GIDA_C_N"/>
</dbReference>
<dbReference type="InterPro" id="IPR002218">
    <property type="entry name" value="MnmG-rel"/>
</dbReference>
<proteinExistence type="inferred from homology"/>
<evidence type="ECO:0000256" key="9">
    <source>
        <dbReference type="ARBA" id="ARBA00025948"/>
    </source>
</evidence>
<evidence type="ECO:0000313" key="15">
    <source>
        <dbReference type="Proteomes" id="UP000521676"/>
    </source>
</evidence>
<organism evidence="13 15">
    <name type="scientific">Candidatus Chlorohelix allophototropha</name>
    <dbReference type="NCBI Taxonomy" id="3003348"/>
    <lineage>
        <taxon>Bacteria</taxon>
        <taxon>Bacillati</taxon>
        <taxon>Chloroflexota</taxon>
        <taxon>Chloroflexia</taxon>
        <taxon>Candidatus Chloroheliales</taxon>
        <taxon>Candidatus Chloroheliaceae</taxon>
        <taxon>Candidatus Chlorohelix</taxon>
    </lineage>
</organism>
<dbReference type="InterPro" id="IPR047001">
    <property type="entry name" value="MnmG_C_subdom"/>
</dbReference>
<keyword evidence="5 11" id="KW-0285">Flavoprotein</keyword>
<gene>
    <name evidence="11 13" type="primary">mnmG</name>
    <name evidence="11" type="synonym">gidA</name>
    <name evidence="13" type="ORF">HXX08_19220</name>
    <name evidence="14" type="ORF">OZ401_003526</name>
</gene>
<keyword evidence="7 11" id="KW-0274">FAD</keyword>
<keyword evidence="8 11" id="KW-0520">NAD</keyword>
<keyword evidence="6 11" id="KW-0819">tRNA processing</keyword>
<dbReference type="RefSeq" id="WP_341471768.1">
    <property type="nucleotide sequence ID" value="NZ_CP128400.1"/>
</dbReference>
<feature type="binding site" evidence="11">
    <location>
        <position position="188"/>
    </location>
    <ligand>
        <name>FAD</name>
        <dbReference type="ChEBI" id="CHEBI:57692"/>
    </ligand>
</feature>
<dbReference type="GO" id="GO:0050660">
    <property type="term" value="F:flavin adenine dinucleotide binding"/>
    <property type="evidence" value="ECO:0007669"/>
    <property type="project" value="UniProtKB-UniRule"/>
</dbReference>
<dbReference type="GO" id="GO:0005829">
    <property type="term" value="C:cytosol"/>
    <property type="evidence" value="ECO:0007669"/>
    <property type="project" value="TreeGrafter"/>
</dbReference>
<dbReference type="HAMAP" id="MF_00129">
    <property type="entry name" value="MnmG_GidA"/>
    <property type="match status" value="1"/>
</dbReference>
<keyword evidence="11" id="KW-0963">Cytoplasm</keyword>
<feature type="binding site" evidence="11">
    <location>
        <position position="399"/>
    </location>
    <ligand>
        <name>FAD</name>
        <dbReference type="ChEBI" id="CHEBI:57692"/>
    </ligand>
</feature>
<dbReference type="PROSITE" id="PS01281">
    <property type="entry name" value="GIDA_2"/>
    <property type="match status" value="1"/>
</dbReference>
<dbReference type="InterPro" id="IPR020595">
    <property type="entry name" value="MnmG-rel_CS"/>
</dbReference>
<dbReference type="Gene3D" id="3.50.50.60">
    <property type="entry name" value="FAD/NAD(P)-binding domain"/>
    <property type="match status" value="2"/>
</dbReference>
<dbReference type="SUPFAM" id="SSF51905">
    <property type="entry name" value="FAD/NAD(P)-binding domain"/>
    <property type="match status" value="1"/>
</dbReference>
<dbReference type="PANTHER" id="PTHR11806">
    <property type="entry name" value="GLUCOSE INHIBITED DIVISION PROTEIN A"/>
    <property type="match status" value="1"/>
</dbReference>
<evidence type="ECO:0000313" key="16">
    <source>
        <dbReference type="Proteomes" id="UP001431572"/>
    </source>
</evidence>
<dbReference type="FunFam" id="1.10.150.570:FF:000001">
    <property type="entry name" value="tRNA uridine 5-carboxymethylaminomethyl modification enzyme MnmG"/>
    <property type="match status" value="1"/>
</dbReference>
<dbReference type="InterPro" id="IPR040131">
    <property type="entry name" value="MnmG_N"/>
</dbReference>
<dbReference type="PANTHER" id="PTHR11806:SF0">
    <property type="entry name" value="PROTEIN MTO1 HOMOLOG, MITOCHONDRIAL"/>
    <property type="match status" value="1"/>
</dbReference>
<dbReference type="Proteomes" id="UP000521676">
    <property type="component" value="Unassembled WGS sequence"/>
</dbReference>
<dbReference type="EMBL" id="JACATZ010000003">
    <property type="protein sequence ID" value="NWJ47991.1"/>
    <property type="molecule type" value="Genomic_DNA"/>
</dbReference>
<evidence type="ECO:0000256" key="11">
    <source>
        <dbReference type="HAMAP-Rule" id="MF_00129"/>
    </source>
</evidence>
<reference evidence="14" key="2">
    <citation type="journal article" date="2024" name="Nature">
        <title>Anoxygenic phototroph of the Chloroflexota uses a type I reaction centre.</title>
        <authorList>
            <person name="Tsuji J.M."/>
            <person name="Shaw N.A."/>
            <person name="Nagashima S."/>
            <person name="Venkiteswaran J.J."/>
            <person name="Schiff S.L."/>
            <person name="Watanabe T."/>
            <person name="Fukui M."/>
            <person name="Hanada S."/>
            <person name="Tank M."/>
            <person name="Neufeld J.D."/>
        </authorList>
    </citation>
    <scope>NUCLEOTIDE SEQUENCE</scope>
    <source>
        <strain evidence="14">L227-S17</strain>
    </source>
</reference>
<dbReference type="Pfam" id="PF01134">
    <property type="entry name" value="GIDA"/>
    <property type="match status" value="1"/>
</dbReference>
<comment type="subunit">
    <text evidence="9 11">Homodimer. Heterotetramer of two MnmE and two MnmG subunits.</text>
</comment>
<comment type="cofactor">
    <cofactor evidence="1 11">
        <name>FAD</name>
        <dbReference type="ChEBI" id="CHEBI:57692"/>
    </cofactor>
</comment>
<dbReference type="InterPro" id="IPR004416">
    <property type="entry name" value="MnmG"/>
</dbReference>
<comment type="subcellular location">
    <subcellularLocation>
        <location evidence="11">Cytoplasm</location>
    </subcellularLocation>
</comment>
<dbReference type="Gene3D" id="1.10.10.1800">
    <property type="entry name" value="tRNA uridine 5-carboxymethylaminomethyl modification enzyme MnmG/GidA"/>
    <property type="match status" value="1"/>
</dbReference>
<dbReference type="Pfam" id="PF13932">
    <property type="entry name" value="SAM_GIDA_C"/>
    <property type="match status" value="1"/>
</dbReference>
<comment type="function">
    <text evidence="2 11">NAD-binding protein involved in the addition of a carboxymethylaminomethyl (cmnm) group at the wobble position (U34) of certain tRNAs, forming tRNA-cmnm(5)s(2)U34.</text>
</comment>
<evidence type="ECO:0000256" key="10">
    <source>
        <dbReference type="ARBA" id="ARBA00031800"/>
    </source>
</evidence>
<evidence type="ECO:0000256" key="1">
    <source>
        <dbReference type="ARBA" id="ARBA00001974"/>
    </source>
</evidence>
<feature type="domain" description="tRNA uridine 5-carboxymethylaminomethyl modification enzyme C-terminal subdomain" evidence="12">
    <location>
        <begin position="573"/>
        <end position="644"/>
    </location>
</feature>
<evidence type="ECO:0000313" key="13">
    <source>
        <dbReference type="EMBL" id="NWJ47991.1"/>
    </source>
</evidence>
<evidence type="ECO:0000256" key="7">
    <source>
        <dbReference type="ARBA" id="ARBA00022827"/>
    </source>
</evidence>
<evidence type="ECO:0000256" key="5">
    <source>
        <dbReference type="ARBA" id="ARBA00022630"/>
    </source>
</evidence>
<name>A0A8T7M7G5_9CHLR</name>
<evidence type="ECO:0000259" key="12">
    <source>
        <dbReference type="SMART" id="SM01228"/>
    </source>
</evidence>
<evidence type="ECO:0000256" key="6">
    <source>
        <dbReference type="ARBA" id="ARBA00022694"/>
    </source>
</evidence>
<evidence type="ECO:0000313" key="14">
    <source>
        <dbReference type="EMBL" id="WJW69896.1"/>
    </source>
</evidence>
<dbReference type="InterPro" id="IPR044920">
    <property type="entry name" value="MnmG_C_subdom_sf"/>
</dbReference>
<evidence type="ECO:0000256" key="8">
    <source>
        <dbReference type="ARBA" id="ARBA00023027"/>
    </source>
</evidence>